<comment type="caution">
    <text evidence="1">The sequence shown here is derived from an EMBL/GenBank/DDBJ whole genome shotgun (WGS) entry which is preliminary data.</text>
</comment>
<protein>
    <submittedName>
        <fullName evidence="1">Uncharacterized protein</fullName>
    </submittedName>
</protein>
<sequence length="207" mass="23609">MRNCDPVFSNLREWLMSSGIAGKHKQWECECRHSIVAISLYRVVILSDGFDDEHSDDVSHLPRAVMCQPCEIVPPNDDEFQPDDIMQLSEGKEGKSTVKDLSQKSVWVNNPKKLPDNAIVTIYNPLPCSAELTNLSTRNSFLSFFNEDLMNFIVAKNSSKEKHFGVMGDVVMVLLEQGDVPKNEGHTVYFEESLERCCERNIRIFQH</sequence>
<gene>
    <name evidence="1" type="ORF">QE152_g30838</name>
</gene>
<organism evidence="1 2">
    <name type="scientific">Popillia japonica</name>
    <name type="common">Japanese beetle</name>
    <dbReference type="NCBI Taxonomy" id="7064"/>
    <lineage>
        <taxon>Eukaryota</taxon>
        <taxon>Metazoa</taxon>
        <taxon>Ecdysozoa</taxon>
        <taxon>Arthropoda</taxon>
        <taxon>Hexapoda</taxon>
        <taxon>Insecta</taxon>
        <taxon>Pterygota</taxon>
        <taxon>Neoptera</taxon>
        <taxon>Endopterygota</taxon>
        <taxon>Coleoptera</taxon>
        <taxon>Polyphaga</taxon>
        <taxon>Scarabaeiformia</taxon>
        <taxon>Scarabaeidae</taxon>
        <taxon>Rutelinae</taxon>
        <taxon>Popillia</taxon>
    </lineage>
</organism>
<evidence type="ECO:0000313" key="1">
    <source>
        <dbReference type="EMBL" id="KAK9701064.1"/>
    </source>
</evidence>
<keyword evidence="2" id="KW-1185">Reference proteome</keyword>
<dbReference type="EMBL" id="JASPKY010000423">
    <property type="protein sequence ID" value="KAK9701064.1"/>
    <property type="molecule type" value="Genomic_DNA"/>
</dbReference>
<name>A0AAW1JD89_POPJA</name>
<reference evidence="1 2" key="1">
    <citation type="journal article" date="2024" name="BMC Genomics">
        <title>De novo assembly and annotation of Popillia japonica's genome with initial clues to its potential as an invasive pest.</title>
        <authorList>
            <person name="Cucini C."/>
            <person name="Boschi S."/>
            <person name="Funari R."/>
            <person name="Cardaioli E."/>
            <person name="Iannotti N."/>
            <person name="Marturano G."/>
            <person name="Paoli F."/>
            <person name="Bruttini M."/>
            <person name="Carapelli A."/>
            <person name="Frati F."/>
            <person name="Nardi F."/>
        </authorList>
    </citation>
    <scope>NUCLEOTIDE SEQUENCE [LARGE SCALE GENOMIC DNA]</scope>
    <source>
        <strain evidence="1">DMR45628</strain>
    </source>
</reference>
<accession>A0AAW1JD89</accession>
<dbReference type="AlphaFoldDB" id="A0AAW1JD89"/>
<proteinExistence type="predicted"/>
<dbReference type="Proteomes" id="UP001458880">
    <property type="component" value="Unassembled WGS sequence"/>
</dbReference>
<evidence type="ECO:0000313" key="2">
    <source>
        <dbReference type="Proteomes" id="UP001458880"/>
    </source>
</evidence>